<feature type="domain" description="Yip1" evidence="6">
    <location>
        <begin position="21"/>
        <end position="197"/>
    </location>
</feature>
<comment type="subcellular location">
    <subcellularLocation>
        <location evidence="1">Membrane</location>
        <topology evidence="1">Multi-pass membrane protein</topology>
    </subcellularLocation>
</comment>
<dbReference type="InterPro" id="IPR006977">
    <property type="entry name" value="Yip1_dom"/>
</dbReference>
<evidence type="ECO:0000259" key="6">
    <source>
        <dbReference type="Pfam" id="PF04893"/>
    </source>
</evidence>
<sequence length="217" mass="23657">MATEVQLVNMEINTMILSHFWGLMTRPDEEWDSIRKHPPGIIRLYLTQIIWLAALPAACTFYGTTQTGWSLPGSEQFVRLTESSAMVMSALAWLAILAGVGVMGAFVQWMSETFGSKPTMAQSIAFSCYTAFPLFLAGLCGLAPSIWLAIVAGTIGASWSAWLLYTGLPVFMKIPKEQGFVYASSVLCIGLVVLVSLMITTVILWSMGAGPEYVQVL</sequence>
<organism evidence="7 8">
    <name type="scientific">Endozoicomonas euniceicola</name>
    <dbReference type="NCBI Taxonomy" id="1234143"/>
    <lineage>
        <taxon>Bacteria</taxon>
        <taxon>Pseudomonadati</taxon>
        <taxon>Pseudomonadota</taxon>
        <taxon>Gammaproteobacteria</taxon>
        <taxon>Oceanospirillales</taxon>
        <taxon>Endozoicomonadaceae</taxon>
        <taxon>Endozoicomonas</taxon>
    </lineage>
</organism>
<evidence type="ECO:0000256" key="3">
    <source>
        <dbReference type="ARBA" id="ARBA00022989"/>
    </source>
</evidence>
<dbReference type="Pfam" id="PF04893">
    <property type="entry name" value="Yip1"/>
    <property type="match status" value="1"/>
</dbReference>
<feature type="transmembrane region" description="Helical" evidence="5">
    <location>
        <begin position="44"/>
        <end position="65"/>
    </location>
</feature>
<evidence type="ECO:0000256" key="5">
    <source>
        <dbReference type="SAM" id="Phobius"/>
    </source>
</evidence>
<feature type="transmembrane region" description="Helical" evidence="5">
    <location>
        <begin position="145"/>
        <end position="168"/>
    </location>
</feature>
<keyword evidence="8" id="KW-1185">Reference proteome</keyword>
<evidence type="ECO:0000256" key="1">
    <source>
        <dbReference type="ARBA" id="ARBA00004141"/>
    </source>
</evidence>
<feature type="transmembrane region" description="Helical" evidence="5">
    <location>
        <begin position="180"/>
        <end position="207"/>
    </location>
</feature>
<reference evidence="7" key="1">
    <citation type="submission" date="2022-10" db="EMBL/GenBank/DDBJ databases">
        <title>Completed Genome Sequence of two octocoral isolated bacterium, Endozoicomonas euniceicola EF212T and Endozoicomonas gorgoniicola PS125T.</title>
        <authorList>
            <person name="Chiou Y.-J."/>
            <person name="Chen Y.-H."/>
        </authorList>
    </citation>
    <scope>NUCLEOTIDE SEQUENCE</scope>
    <source>
        <strain evidence="7">EF212</strain>
    </source>
</reference>
<dbReference type="Proteomes" id="UP001163255">
    <property type="component" value="Chromosome"/>
</dbReference>
<evidence type="ECO:0000313" key="7">
    <source>
        <dbReference type="EMBL" id="UYM17103.1"/>
    </source>
</evidence>
<proteinExistence type="predicted"/>
<accession>A0ABY6GWF7</accession>
<keyword evidence="3 5" id="KW-1133">Transmembrane helix</keyword>
<dbReference type="RefSeq" id="WP_262599561.1">
    <property type="nucleotide sequence ID" value="NZ_CP103300.1"/>
</dbReference>
<evidence type="ECO:0000256" key="4">
    <source>
        <dbReference type="ARBA" id="ARBA00023136"/>
    </source>
</evidence>
<protein>
    <submittedName>
        <fullName evidence="7">YIP1 family protein</fullName>
    </submittedName>
</protein>
<name>A0ABY6GWF7_9GAMM</name>
<dbReference type="EMBL" id="CP103300">
    <property type="protein sequence ID" value="UYM17103.1"/>
    <property type="molecule type" value="Genomic_DNA"/>
</dbReference>
<feature type="transmembrane region" description="Helical" evidence="5">
    <location>
        <begin position="85"/>
        <end position="107"/>
    </location>
</feature>
<evidence type="ECO:0000256" key="2">
    <source>
        <dbReference type="ARBA" id="ARBA00022692"/>
    </source>
</evidence>
<feature type="transmembrane region" description="Helical" evidence="5">
    <location>
        <begin position="119"/>
        <end position="139"/>
    </location>
</feature>
<keyword evidence="2 5" id="KW-0812">Transmembrane</keyword>
<evidence type="ECO:0000313" key="8">
    <source>
        <dbReference type="Proteomes" id="UP001163255"/>
    </source>
</evidence>
<keyword evidence="4 5" id="KW-0472">Membrane</keyword>
<gene>
    <name evidence="7" type="ORF">NX720_04040</name>
</gene>